<accession>A0A1Q3AIU1</accession>
<dbReference type="InterPro" id="IPR058543">
    <property type="entry name" value="Beta-prop_RSE1/DDB1/CPSF1_2nd"/>
</dbReference>
<dbReference type="Pfam" id="PF10433">
    <property type="entry name" value="Beta-prop_RSE1_1st"/>
    <property type="match status" value="1"/>
</dbReference>
<dbReference type="Pfam" id="PF03178">
    <property type="entry name" value="CPSF_A"/>
    <property type="match status" value="1"/>
</dbReference>
<dbReference type="Proteomes" id="UP000187013">
    <property type="component" value="Unassembled WGS sequence"/>
</dbReference>
<evidence type="ECO:0000256" key="1">
    <source>
        <dbReference type="ARBA" id="ARBA00004123"/>
    </source>
</evidence>
<dbReference type="GO" id="GO:0006397">
    <property type="term" value="P:mRNA processing"/>
    <property type="evidence" value="ECO:0007669"/>
    <property type="project" value="UniProtKB-KW"/>
</dbReference>
<dbReference type="OrthoDB" id="436637at2759"/>
<evidence type="ECO:0000256" key="3">
    <source>
        <dbReference type="ARBA" id="ARBA00023242"/>
    </source>
</evidence>
<dbReference type="Gene3D" id="2.130.10.10">
    <property type="entry name" value="YVTN repeat-like/Quinoprotein amine dehydrogenase"/>
    <property type="match status" value="3"/>
</dbReference>
<evidence type="ECO:0000313" key="8">
    <source>
        <dbReference type="EMBL" id="GAV55560.1"/>
    </source>
</evidence>
<sequence length="1310" mass="147910">MFGGNDELTLFHLTLQKQTNYEHSCIGHFVDISDDSSQEANGSKLNRKRHLQLCISTQTHLELYDVSDGSLRSLAVVPLFATITAMETLNLENSSNSFLALTSDSGNLSISKFVSIEPQGKITLQAMINQPLTRSGLRRLSPISHLQADLHGRCLFLSAIERNKLCFVANQIGQDGICIQDPLEALVPNTLTLDTAICDVRYDNPCFASLELQQGNHYLVFYVLDLGLNHIVKRANYKIEETANFLMGLPDLSKYRISTYMDSDQHHVGDYDEINPFVLVGFEDFVMIKDLHGFYNIKVPIPRRKGVSMPTTIICFAIQTLKNDFFVLLQSNYGDLFKLKIQPNKEDSNRPVAFISYFDTIPQATDLHIFKNGFLFANAELYDNRLFQFESLGDDIPVEGTFEPSSTLRNLSLVDTQKNLNPLTSSQVTSTTPLTLAVNSMNKIRFIVNGVDFEAHVSSNLSFDAKELWSIKFPNDTYHRLLFLSSHDLTMILETEAGAMGELAGERHEFKTKSDRTIFVGSMGNNSVIQVCMNELRQVVFNAGSKKYEKKLEWFPPAGIRITAADCNHSQLAIGLSNGEICYFEIDTEFLSDSLHELQNRVEMDEQIKGLAMIPEPRSDYLAVGTKEANLKVLSLKKNDTENFLEVVSLQALMAPVNDLKITRTERDVNLHIGLVNGLYSRSKLNRYDGQLYDVRSKFLGPKEVTLSVLPSMSFLKKSSDEEEEEEEDEEEEEGEEDDGENKSKETTKKHDDTERETPSGAKGPCVMLHSINTWVAYEYDSSLYIRPMLLRDSGNFVKMCQFSAENLKTNGCCAIDSISSVTSLTIGGLENFVFRDRWFQMKDKICLPAGGVEEDHEDNEERIWPRLFDGCEIITFDDDRKMNLFIENSCHGDQVRVSLARSQKFLNSQESNFNFEILENMRAITAAITRFSSNTYYLVVSTTHNELCTFELIIKRTHKDKSLPNAVGEFHLKLLHKTLTEDRVHTMVGFRDKLLIPVFGSLILYGLGKKQLLKRSISTTTASITRISSLANWKNQRIAVGDNRESVTMFQYDPTSDVFVPIADDVVKRHVTALTFIDQSTVIGGDKFGNIWTLRLSREQESLIRSNFPHSLERLQQYPDLKNKAPNIMECPFKLSLINHFYVNDIPTAFYLAEAVQVSDRPIILYCGLQGTIGGLVPLLTKSEVNSLRNLENVISDADDIFYLEQENQNGFSTERPADADGLDKDIAKPLGPSSNGASVPEGAYSIVGRDPLKYRSYYAPMRNVIDGDLCETFLNRSFSEQTKLSREIGESKPEGICKQLNDIRTNYI</sequence>
<reference evidence="8 9" key="1">
    <citation type="submission" date="2016-08" db="EMBL/GenBank/DDBJ databases">
        <title>Draft genome sequence of allopolyploid Zygosaccharomyces rouxii.</title>
        <authorList>
            <person name="Watanabe J."/>
            <person name="Uehara K."/>
            <person name="Mogi Y."/>
            <person name="Tsukioka Y."/>
        </authorList>
    </citation>
    <scope>NUCLEOTIDE SEQUENCE [LARGE SCALE GENOMIC DNA]</scope>
    <source>
        <strain evidence="8 9">NBRC 110957</strain>
    </source>
</reference>
<dbReference type="InterPro" id="IPR050358">
    <property type="entry name" value="RSE1/DDB1/CFT1"/>
</dbReference>
<dbReference type="InterPro" id="IPR018846">
    <property type="entry name" value="Beta-prop_RSE1/DDB1/CPSF1_1st"/>
</dbReference>
<keyword evidence="2" id="KW-0507">mRNA processing</keyword>
<feature type="domain" description="RSE1/DDB1/CPSF1 first beta-propeller" evidence="6">
    <location>
        <begin position="45"/>
        <end position="416"/>
    </location>
</feature>
<dbReference type="EMBL" id="BDGX01000048">
    <property type="protein sequence ID" value="GAV55560.1"/>
    <property type="molecule type" value="Genomic_DNA"/>
</dbReference>
<feature type="compositionally biased region" description="Acidic residues" evidence="4">
    <location>
        <begin position="721"/>
        <end position="740"/>
    </location>
</feature>
<dbReference type="Pfam" id="PF23726">
    <property type="entry name" value="Beta-prop_RSE1_2nd"/>
    <property type="match status" value="1"/>
</dbReference>
<feature type="compositionally biased region" description="Basic and acidic residues" evidence="4">
    <location>
        <begin position="741"/>
        <end position="758"/>
    </location>
</feature>
<evidence type="ECO:0000259" key="6">
    <source>
        <dbReference type="Pfam" id="PF10433"/>
    </source>
</evidence>
<protein>
    <recommendedName>
        <fullName evidence="10">Cleavage/polyadenylation specificity factor A subunit C-terminal domain-containing protein</fullName>
    </recommendedName>
</protein>
<dbReference type="InterPro" id="IPR036322">
    <property type="entry name" value="WD40_repeat_dom_sf"/>
</dbReference>
<evidence type="ECO:0000259" key="5">
    <source>
        <dbReference type="Pfam" id="PF03178"/>
    </source>
</evidence>
<gene>
    <name evidence="8" type="ORF">ZYGR_0AV01920</name>
</gene>
<evidence type="ECO:0008006" key="10">
    <source>
        <dbReference type="Google" id="ProtNLM"/>
    </source>
</evidence>
<dbReference type="InterPro" id="IPR015943">
    <property type="entry name" value="WD40/YVTN_repeat-like_dom_sf"/>
</dbReference>
<evidence type="ECO:0000313" key="9">
    <source>
        <dbReference type="Proteomes" id="UP000187013"/>
    </source>
</evidence>
<name>A0A1Q3AIU1_ZYGRO</name>
<evidence type="ECO:0000259" key="7">
    <source>
        <dbReference type="Pfam" id="PF23726"/>
    </source>
</evidence>
<feature type="region of interest" description="Disordered" evidence="4">
    <location>
        <begin position="716"/>
        <end position="763"/>
    </location>
</feature>
<feature type="domain" description="RSE1/DDB1/CPSF1 second beta-propeller" evidence="7">
    <location>
        <begin position="458"/>
        <end position="713"/>
    </location>
</feature>
<dbReference type="SUPFAM" id="SSF50978">
    <property type="entry name" value="WD40 repeat-like"/>
    <property type="match status" value="1"/>
</dbReference>
<evidence type="ECO:0000256" key="2">
    <source>
        <dbReference type="ARBA" id="ARBA00022664"/>
    </source>
</evidence>
<keyword evidence="3" id="KW-0539">Nucleus</keyword>
<dbReference type="GO" id="GO:0003676">
    <property type="term" value="F:nucleic acid binding"/>
    <property type="evidence" value="ECO:0007669"/>
    <property type="project" value="InterPro"/>
</dbReference>
<evidence type="ECO:0000256" key="4">
    <source>
        <dbReference type="SAM" id="MobiDB-lite"/>
    </source>
</evidence>
<organism evidence="8 9">
    <name type="scientific">Zygosaccharomyces rouxii</name>
    <dbReference type="NCBI Taxonomy" id="4956"/>
    <lineage>
        <taxon>Eukaryota</taxon>
        <taxon>Fungi</taxon>
        <taxon>Dikarya</taxon>
        <taxon>Ascomycota</taxon>
        <taxon>Saccharomycotina</taxon>
        <taxon>Saccharomycetes</taxon>
        <taxon>Saccharomycetales</taxon>
        <taxon>Saccharomycetaceae</taxon>
        <taxon>Zygosaccharomyces</taxon>
    </lineage>
</organism>
<feature type="domain" description="RSE1/DDB1/CPSF1 C-terminal" evidence="5">
    <location>
        <begin position="914"/>
        <end position="1276"/>
    </location>
</feature>
<dbReference type="InterPro" id="IPR004871">
    <property type="entry name" value="RSE1/DDB1/CPSF1_C"/>
</dbReference>
<comment type="caution">
    <text evidence="8">The sequence shown here is derived from an EMBL/GenBank/DDBJ whole genome shotgun (WGS) entry which is preliminary data.</text>
</comment>
<dbReference type="PANTHER" id="PTHR10644">
    <property type="entry name" value="DNA REPAIR/RNA PROCESSING CPSF FAMILY"/>
    <property type="match status" value="1"/>
</dbReference>
<dbReference type="GO" id="GO:0005634">
    <property type="term" value="C:nucleus"/>
    <property type="evidence" value="ECO:0007669"/>
    <property type="project" value="UniProtKB-SubCell"/>
</dbReference>
<comment type="subcellular location">
    <subcellularLocation>
        <location evidence="1">Nucleus</location>
    </subcellularLocation>
</comment>
<proteinExistence type="predicted"/>